<dbReference type="Gene3D" id="2.10.70.100">
    <property type="match status" value="1"/>
</dbReference>
<dbReference type="STRING" id="1499967.U27_05653"/>
<keyword evidence="13 14" id="KW-0472">Membrane</keyword>
<feature type="transmembrane region" description="Helical" evidence="14">
    <location>
        <begin position="102"/>
        <end position="121"/>
    </location>
</feature>
<gene>
    <name evidence="16" type="ORF">U27_05653</name>
</gene>
<dbReference type="GO" id="GO:0005524">
    <property type="term" value="F:ATP binding"/>
    <property type="evidence" value="ECO:0007669"/>
    <property type="project" value="UniProtKB-KW"/>
</dbReference>
<dbReference type="AlphaFoldDB" id="A0A081C274"/>
<comment type="catalytic activity">
    <reaction evidence="1">
        <text>ATP + protein L-histidine = ADP + protein N-phospho-L-histidine.</text>
        <dbReference type="EC" id="2.7.13.3"/>
    </reaction>
</comment>
<evidence type="ECO:0000256" key="13">
    <source>
        <dbReference type="ARBA" id="ARBA00023136"/>
    </source>
</evidence>
<dbReference type="Pfam" id="PF07694">
    <property type="entry name" value="5TM-5TMR_LYT"/>
    <property type="match status" value="1"/>
</dbReference>
<evidence type="ECO:0000259" key="15">
    <source>
        <dbReference type="PROSITE" id="PS50113"/>
    </source>
</evidence>
<keyword evidence="9 16" id="KW-0418">Kinase</keyword>
<feature type="domain" description="PAC" evidence="15">
    <location>
        <begin position="275"/>
        <end position="324"/>
    </location>
</feature>
<keyword evidence="4" id="KW-1003">Cell membrane</keyword>
<dbReference type="SUPFAM" id="SSF55785">
    <property type="entry name" value="PYP-like sensor domain (PAS domain)"/>
    <property type="match status" value="1"/>
</dbReference>
<sequence length="535" mass="60064">MNTTTFIGLVNNAALLVVLGLLYDTFVLSRHFKRSIILQTITGVILGIMGIAVMLNAWEFMPGLIFDTRSVLLGVGGLFFGEIPTMIAVGITGLFRLYQGGPGAWTGAAVILTSGAIGLAWRHKRQHGLENISLRELYSLGIVVHIAMLLWMLSLPWPLAMRVLSKISLPVITIYPVGTVLLGKLMVDQLVRKRAEEALQASESRLKRAEIVAKIGNWEFHIATNRVYASEGARRVYGLGKTEWSILEVQKIPLAEYRPLLDKALKSLIEEGNPYDVEFKIQRPIDGQILAIHSIAEYDAQHQIVFGILQDITERKQMEEQIQTSLEEKTVLLRELYHRTKNTMQVIVSMLMLRATYTGDERIIALSQEIEAKIHAMSLVHQKLYQAQHLSRINMREYLHDLVIFLMSSYGVISKKVTYRLDIEPLEILIDTAIPCGLVTTELLSNALKYAFPGDRTGTIHLRLFRSNQGELTLIISDNGVGVPADFDLVAAKSLGIQTIINLVQHQLQGRITWDTRQGVTCQICLKDNLYTERV</sequence>
<dbReference type="PANTHER" id="PTHR41523:SF8">
    <property type="entry name" value="ETHYLENE RESPONSE SENSOR PROTEIN"/>
    <property type="match status" value="1"/>
</dbReference>
<dbReference type="PROSITE" id="PS50113">
    <property type="entry name" value="PAC"/>
    <property type="match status" value="1"/>
</dbReference>
<feature type="transmembrane region" description="Helical" evidence="14">
    <location>
        <begin position="6"/>
        <end position="24"/>
    </location>
</feature>
<comment type="subcellular location">
    <subcellularLocation>
        <location evidence="2">Cell membrane</location>
        <topology evidence="2">Multi-pass membrane protein</topology>
    </subcellularLocation>
</comment>
<evidence type="ECO:0000256" key="1">
    <source>
        <dbReference type="ARBA" id="ARBA00000085"/>
    </source>
</evidence>
<keyword evidence="17" id="KW-1185">Reference proteome</keyword>
<dbReference type="GO" id="GO:0005886">
    <property type="term" value="C:plasma membrane"/>
    <property type="evidence" value="ECO:0007669"/>
    <property type="project" value="UniProtKB-SubCell"/>
</dbReference>
<evidence type="ECO:0000256" key="5">
    <source>
        <dbReference type="ARBA" id="ARBA00022553"/>
    </source>
</evidence>
<dbReference type="GO" id="GO:0000155">
    <property type="term" value="F:phosphorelay sensor kinase activity"/>
    <property type="evidence" value="ECO:0007669"/>
    <property type="project" value="InterPro"/>
</dbReference>
<dbReference type="NCBIfam" id="TIGR00229">
    <property type="entry name" value="sensory_box"/>
    <property type="match status" value="1"/>
</dbReference>
<dbReference type="eggNOG" id="COG3920">
    <property type="taxonomic scope" value="Bacteria"/>
</dbReference>
<evidence type="ECO:0000256" key="12">
    <source>
        <dbReference type="ARBA" id="ARBA00023026"/>
    </source>
</evidence>
<dbReference type="HOGENOM" id="CLU_000445_114_71_0"/>
<dbReference type="Pfam" id="PF07568">
    <property type="entry name" value="HisKA_2"/>
    <property type="match status" value="1"/>
</dbReference>
<dbReference type="InterPro" id="IPR000014">
    <property type="entry name" value="PAS"/>
</dbReference>
<dbReference type="GO" id="GO:0071555">
    <property type="term" value="P:cell wall organization"/>
    <property type="evidence" value="ECO:0007669"/>
    <property type="project" value="InterPro"/>
</dbReference>
<evidence type="ECO:0000256" key="6">
    <source>
        <dbReference type="ARBA" id="ARBA00022679"/>
    </source>
</evidence>
<keyword evidence="5" id="KW-0597">Phosphoprotein</keyword>
<reference evidence="16" key="1">
    <citation type="journal article" date="2015" name="PeerJ">
        <title>First genomic representation of candidate bacterial phylum KSB3 points to enhanced environmental sensing as a trigger of wastewater bulking.</title>
        <authorList>
            <person name="Sekiguchi Y."/>
            <person name="Ohashi A."/>
            <person name="Parks D.H."/>
            <person name="Yamauchi T."/>
            <person name="Tyson G.W."/>
            <person name="Hugenholtz P."/>
        </authorList>
    </citation>
    <scope>NUCLEOTIDE SEQUENCE [LARGE SCALE GENOMIC DNA]</scope>
</reference>
<dbReference type="InterPro" id="IPR003594">
    <property type="entry name" value="HATPase_dom"/>
</dbReference>
<feature type="transmembrane region" description="Helical" evidence="14">
    <location>
        <begin position="70"/>
        <end position="95"/>
    </location>
</feature>
<accession>A0A081C274</accession>
<evidence type="ECO:0000256" key="9">
    <source>
        <dbReference type="ARBA" id="ARBA00022777"/>
    </source>
</evidence>
<dbReference type="Proteomes" id="UP000030661">
    <property type="component" value="Unassembled WGS sequence"/>
</dbReference>
<keyword evidence="11 14" id="KW-1133">Transmembrane helix</keyword>
<evidence type="ECO:0000256" key="2">
    <source>
        <dbReference type="ARBA" id="ARBA00004651"/>
    </source>
</evidence>
<evidence type="ECO:0000256" key="3">
    <source>
        <dbReference type="ARBA" id="ARBA00012438"/>
    </source>
</evidence>
<dbReference type="InterPro" id="IPR035965">
    <property type="entry name" value="PAS-like_dom_sf"/>
</dbReference>
<dbReference type="Gene3D" id="3.30.565.10">
    <property type="entry name" value="Histidine kinase-like ATPase, C-terminal domain"/>
    <property type="match status" value="1"/>
</dbReference>
<organism evidence="16">
    <name type="scientific">Vecturithrix granuli</name>
    <dbReference type="NCBI Taxonomy" id="1499967"/>
    <lineage>
        <taxon>Bacteria</taxon>
        <taxon>Candidatus Moduliflexota</taxon>
        <taxon>Candidatus Vecturitrichia</taxon>
        <taxon>Candidatus Vecturitrichales</taxon>
        <taxon>Candidatus Vecturitrichaceae</taxon>
        <taxon>Candidatus Vecturithrix</taxon>
    </lineage>
</organism>
<evidence type="ECO:0000256" key="11">
    <source>
        <dbReference type="ARBA" id="ARBA00022989"/>
    </source>
</evidence>
<keyword evidence="7 14" id="KW-0812">Transmembrane</keyword>
<dbReference type="eggNOG" id="COG3275">
    <property type="taxonomic scope" value="Bacteria"/>
</dbReference>
<evidence type="ECO:0000256" key="14">
    <source>
        <dbReference type="SAM" id="Phobius"/>
    </source>
</evidence>
<keyword evidence="12" id="KW-0843">Virulence</keyword>
<dbReference type="InterPro" id="IPR011620">
    <property type="entry name" value="Sig_transdc_His_kinase_LytS_TM"/>
</dbReference>
<feature type="transmembrane region" description="Helical" evidence="14">
    <location>
        <begin position="36"/>
        <end position="58"/>
    </location>
</feature>
<dbReference type="PANTHER" id="PTHR41523">
    <property type="entry name" value="TWO-COMPONENT SYSTEM SENSOR PROTEIN"/>
    <property type="match status" value="1"/>
</dbReference>
<proteinExistence type="predicted"/>
<name>A0A081C274_VECG1</name>
<dbReference type="Gene3D" id="3.30.450.20">
    <property type="entry name" value="PAS domain"/>
    <property type="match status" value="1"/>
</dbReference>
<evidence type="ECO:0000256" key="10">
    <source>
        <dbReference type="ARBA" id="ARBA00022840"/>
    </source>
</evidence>
<evidence type="ECO:0000256" key="7">
    <source>
        <dbReference type="ARBA" id="ARBA00022692"/>
    </source>
</evidence>
<dbReference type="InterPro" id="IPR011495">
    <property type="entry name" value="Sig_transdc_His_kin_sub2_dim/P"/>
</dbReference>
<protein>
    <recommendedName>
        <fullName evidence="3">histidine kinase</fullName>
        <ecNumber evidence="3">2.7.13.3</ecNumber>
    </recommendedName>
</protein>
<evidence type="ECO:0000313" key="16">
    <source>
        <dbReference type="EMBL" id="GAK58679.1"/>
    </source>
</evidence>
<feature type="transmembrane region" description="Helical" evidence="14">
    <location>
        <begin position="137"/>
        <end position="155"/>
    </location>
</feature>
<dbReference type="SUPFAM" id="SSF55874">
    <property type="entry name" value="ATPase domain of HSP90 chaperone/DNA topoisomerase II/histidine kinase"/>
    <property type="match status" value="1"/>
</dbReference>
<dbReference type="InterPro" id="IPR000700">
    <property type="entry name" value="PAS-assoc_C"/>
</dbReference>
<dbReference type="InterPro" id="IPR036890">
    <property type="entry name" value="HATPase_C_sf"/>
</dbReference>
<evidence type="ECO:0000313" key="17">
    <source>
        <dbReference type="Proteomes" id="UP000030661"/>
    </source>
</evidence>
<evidence type="ECO:0000256" key="8">
    <source>
        <dbReference type="ARBA" id="ARBA00022741"/>
    </source>
</evidence>
<keyword evidence="8" id="KW-0547">Nucleotide-binding</keyword>
<dbReference type="Pfam" id="PF02518">
    <property type="entry name" value="HATPase_c"/>
    <property type="match status" value="1"/>
</dbReference>
<evidence type="ECO:0000256" key="4">
    <source>
        <dbReference type="ARBA" id="ARBA00022475"/>
    </source>
</evidence>
<keyword evidence="6" id="KW-0808">Transferase</keyword>
<dbReference type="EC" id="2.7.13.3" evidence="3"/>
<dbReference type="EMBL" id="DF820468">
    <property type="protein sequence ID" value="GAK58679.1"/>
    <property type="molecule type" value="Genomic_DNA"/>
</dbReference>
<keyword evidence="10" id="KW-0067">ATP-binding</keyword>